<dbReference type="AlphaFoldDB" id="A0A0S7XJC8"/>
<dbReference type="InterPro" id="IPR006656">
    <property type="entry name" value="Mopterin_OxRdtase"/>
</dbReference>
<feature type="domain" description="Molybdopterin dinucleotide-binding" evidence="5">
    <location>
        <begin position="174"/>
        <end position="227"/>
    </location>
</feature>
<dbReference type="Proteomes" id="UP000051861">
    <property type="component" value="Unassembled WGS sequence"/>
</dbReference>
<dbReference type="InterPro" id="IPR050123">
    <property type="entry name" value="Prok_molybdopt-oxidoreductase"/>
</dbReference>
<dbReference type="GO" id="GO:0016020">
    <property type="term" value="C:membrane"/>
    <property type="evidence" value="ECO:0007669"/>
    <property type="project" value="TreeGrafter"/>
</dbReference>
<dbReference type="Pfam" id="PF00384">
    <property type="entry name" value="Molybdopterin"/>
    <property type="match status" value="1"/>
</dbReference>
<sequence length="243" mass="27193">MFSSGRKLKVLYLVGDVSPNSRPPCDFLISQNIYPPDPWYEADLVLPSAAFTEVDGTFINGEGRIQRVRKAVNPPGEALPDWEILCRIAQKMGKKGFKEISSMVKGFENFDNPARKPMSLTCEAELVFPQAKSKRTKKEDRKFPFLLNTSVVEHTYRGFPLSAWVDGAAKLFVEGMVEINPEDAKKAKIAEGDQVMVTSVSFEKTWPARITSEQPQGTLHVTLSRGESVGPNPHRVKIRKKNV</sequence>
<organism evidence="6 7">
    <name type="scientific">candidate division WOR-1 bacterium DG_54_3</name>
    <dbReference type="NCBI Taxonomy" id="1703775"/>
    <lineage>
        <taxon>Bacteria</taxon>
        <taxon>Bacillati</taxon>
        <taxon>Saganbacteria</taxon>
    </lineage>
</organism>
<evidence type="ECO:0008006" key="8">
    <source>
        <dbReference type="Google" id="ProtNLM"/>
    </source>
</evidence>
<keyword evidence="3" id="KW-0411">Iron-sulfur</keyword>
<evidence type="ECO:0000259" key="4">
    <source>
        <dbReference type="Pfam" id="PF00384"/>
    </source>
</evidence>
<protein>
    <recommendedName>
        <fullName evidence="8">Molybdopterin dinucleotide-binding domain-containing protein</fullName>
    </recommendedName>
</protein>
<evidence type="ECO:0000313" key="7">
    <source>
        <dbReference type="Proteomes" id="UP000051861"/>
    </source>
</evidence>
<proteinExistence type="predicted"/>
<comment type="caution">
    <text evidence="6">The sequence shown here is derived from an EMBL/GenBank/DDBJ whole genome shotgun (WGS) entry which is preliminary data.</text>
</comment>
<keyword evidence="2" id="KW-0408">Iron</keyword>
<dbReference type="Gene3D" id="3.40.50.740">
    <property type="match status" value="1"/>
</dbReference>
<dbReference type="InterPro" id="IPR006657">
    <property type="entry name" value="MoPterin_dinucl-bd_dom"/>
</dbReference>
<dbReference type="SUPFAM" id="SSF50692">
    <property type="entry name" value="ADC-like"/>
    <property type="match status" value="1"/>
</dbReference>
<name>A0A0S7XJC8_UNCSA</name>
<evidence type="ECO:0000256" key="1">
    <source>
        <dbReference type="ARBA" id="ARBA00022723"/>
    </source>
</evidence>
<dbReference type="PANTHER" id="PTHR43105:SF10">
    <property type="entry name" value="NADH-QUINONE OXIDOREDUCTASE SUBUNIT G"/>
    <property type="match status" value="1"/>
</dbReference>
<dbReference type="PANTHER" id="PTHR43105">
    <property type="entry name" value="RESPIRATORY NITRATE REDUCTASE"/>
    <property type="match status" value="1"/>
</dbReference>
<evidence type="ECO:0000256" key="2">
    <source>
        <dbReference type="ARBA" id="ARBA00023004"/>
    </source>
</evidence>
<evidence type="ECO:0000259" key="5">
    <source>
        <dbReference type="Pfam" id="PF01568"/>
    </source>
</evidence>
<reference evidence="6 7" key="1">
    <citation type="journal article" date="2015" name="Microbiome">
        <title>Genomic resolution of linkages in carbon, nitrogen, and sulfur cycling among widespread estuary sediment bacteria.</title>
        <authorList>
            <person name="Baker B.J."/>
            <person name="Lazar C.S."/>
            <person name="Teske A.P."/>
            <person name="Dick G.J."/>
        </authorList>
    </citation>
    <scope>NUCLEOTIDE SEQUENCE [LARGE SCALE GENOMIC DNA]</scope>
    <source>
        <strain evidence="6">DG_54_3</strain>
    </source>
</reference>
<dbReference type="SUPFAM" id="SSF53706">
    <property type="entry name" value="Formate dehydrogenase/DMSO reductase, domains 1-3"/>
    <property type="match status" value="1"/>
</dbReference>
<dbReference type="Pfam" id="PF01568">
    <property type="entry name" value="Molydop_binding"/>
    <property type="match status" value="1"/>
</dbReference>
<dbReference type="Gene3D" id="2.40.40.20">
    <property type="match status" value="1"/>
</dbReference>
<dbReference type="GO" id="GO:0051536">
    <property type="term" value="F:iron-sulfur cluster binding"/>
    <property type="evidence" value="ECO:0007669"/>
    <property type="project" value="UniProtKB-KW"/>
</dbReference>
<keyword evidence="1" id="KW-0479">Metal-binding</keyword>
<evidence type="ECO:0000256" key="3">
    <source>
        <dbReference type="ARBA" id="ARBA00023014"/>
    </source>
</evidence>
<dbReference type="GO" id="GO:0046872">
    <property type="term" value="F:metal ion binding"/>
    <property type="evidence" value="ECO:0007669"/>
    <property type="project" value="UniProtKB-KW"/>
</dbReference>
<dbReference type="GO" id="GO:0043546">
    <property type="term" value="F:molybdopterin cofactor binding"/>
    <property type="evidence" value="ECO:0007669"/>
    <property type="project" value="InterPro"/>
</dbReference>
<dbReference type="EMBL" id="LIZX01000272">
    <property type="protein sequence ID" value="KPJ62363.1"/>
    <property type="molecule type" value="Genomic_DNA"/>
</dbReference>
<gene>
    <name evidence="6" type="ORF">AMJ44_15695</name>
</gene>
<feature type="domain" description="Molybdopterin oxidoreductase" evidence="4">
    <location>
        <begin position="7"/>
        <end position="90"/>
    </location>
</feature>
<dbReference type="GO" id="GO:0016491">
    <property type="term" value="F:oxidoreductase activity"/>
    <property type="evidence" value="ECO:0007669"/>
    <property type="project" value="InterPro"/>
</dbReference>
<accession>A0A0S7XJC8</accession>
<evidence type="ECO:0000313" key="6">
    <source>
        <dbReference type="EMBL" id="KPJ62363.1"/>
    </source>
</evidence>
<dbReference type="InterPro" id="IPR009010">
    <property type="entry name" value="Asp_de-COase-like_dom_sf"/>
</dbReference>